<reference evidence="2" key="1">
    <citation type="submission" date="2022-10" db="EMBL/GenBank/DDBJ databases">
        <title>Genome assembly of Pristionchus species.</title>
        <authorList>
            <person name="Yoshida K."/>
            <person name="Sommer R.J."/>
        </authorList>
    </citation>
    <scope>NUCLEOTIDE SEQUENCE [LARGE SCALE GENOMIC DNA]</scope>
    <source>
        <strain evidence="2">RS5460</strain>
    </source>
</reference>
<evidence type="ECO:0000313" key="2">
    <source>
        <dbReference type="Proteomes" id="UP001328107"/>
    </source>
</evidence>
<evidence type="ECO:0000313" key="1">
    <source>
        <dbReference type="EMBL" id="GMR29860.1"/>
    </source>
</evidence>
<comment type="caution">
    <text evidence="1">The sequence shown here is derived from an EMBL/GenBank/DDBJ whole genome shotgun (WGS) entry which is preliminary data.</text>
</comment>
<accession>A0AAN4Z242</accession>
<dbReference type="EMBL" id="BTRK01000001">
    <property type="protein sequence ID" value="GMR29860.1"/>
    <property type="molecule type" value="Genomic_DNA"/>
</dbReference>
<keyword evidence="2" id="KW-1185">Reference proteome</keyword>
<organism evidence="1 2">
    <name type="scientific">Pristionchus mayeri</name>
    <dbReference type="NCBI Taxonomy" id="1317129"/>
    <lineage>
        <taxon>Eukaryota</taxon>
        <taxon>Metazoa</taxon>
        <taxon>Ecdysozoa</taxon>
        <taxon>Nematoda</taxon>
        <taxon>Chromadorea</taxon>
        <taxon>Rhabditida</taxon>
        <taxon>Rhabditina</taxon>
        <taxon>Diplogasteromorpha</taxon>
        <taxon>Diplogasteroidea</taxon>
        <taxon>Neodiplogasteridae</taxon>
        <taxon>Pristionchus</taxon>
    </lineage>
</organism>
<name>A0AAN4Z242_9BILA</name>
<gene>
    <name evidence="1" type="ORF">PMAYCL1PPCAC_00055</name>
</gene>
<feature type="non-terminal residue" evidence="1">
    <location>
        <position position="1"/>
    </location>
</feature>
<protein>
    <submittedName>
        <fullName evidence="1">Uncharacterized protein</fullName>
    </submittedName>
</protein>
<dbReference type="Proteomes" id="UP001328107">
    <property type="component" value="Unassembled WGS sequence"/>
</dbReference>
<proteinExistence type="predicted"/>
<sequence length="97" mass="11105">QDSFNMSRRRTVDMISMSARMIHETTLEMLGQGVPMIQVRARWESITLRTLDLTREIISTIKSTGDSSHSDRQYIPELEEIIAISKRTIDLCRPPAA</sequence>
<dbReference type="AlphaFoldDB" id="A0AAN4Z242"/>